<dbReference type="SMART" id="SM00444">
    <property type="entry name" value="GYF"/>
    <property type="match status" value="1"/>
</dbReference>
<evidence type="ECO:0008006" key="16">
    <source>
        <dbReference type="Google" id="ProtNLM"/>
    </source>
</evidence>
<dbReference type="EMBL" id="LS974625">
    <property type="protein sequence ID" value="CAG7860783.1"/>
    <property type="molecule type" value="Genomic_DNA"/>
</dbReference>
<dbReference type="Pfam" id="PF05277">
    <property type="entry name" value="DUF726"/>
    <property type="match status" value="1"/>
</dbReference>
<feature type="region of interest" description="Disordered" evidence="10">
    <location>
        <begin position="94"/>
        <end position="115"/>
    </location>
</feature>
<dbReference type="Gene3D" id="3.30.1490.40">
    <property type="match status" value="1"/>
</dbReference>
<dbReference type="PANTHER" id="PTHR17920">
    <property type="entry name" value="TRANSMEMBRANE AND COILED-COIL DOMAIN-CONTAINING PROTEIN 4 TMCO4"/>
    <property type="match status" value="1"/>
</dbReference>
<dbReference type="GO" id="GO:0008270">
    <property type="term" value="F:zinc ion binding"/>
    <property type="evidence" value="ECO:0007669"/>
    <property type="project" value="UniProtKB-KW"/>
</dbReference>
<dbReference type="GO" id="GO:0003677">
    <property type="term" value="F:DNA binding"/>
    <property type="evidence" value="ECO:0007669"/>
    <property type="project" value="UniProtKB-KW"/>
</dbReference>
<comment type="subcellular location">
    <subcellularLocation>
        <location evidence="1">Membrane</location>
        <topology evidence="1">Multi-pass membrane protein</topology>
    </subcellularLocation>
</comment>
<feature type="transmembrane region" description="Helical" evidence="11">
    <location>
        <begin position="1280"/>
        <end position="1305"/>
    </location>
</feature>
<evidence type="ECO:0000256" key="11">
    <source>
        <dbReference type="SAM" id="Phobius"/>
    </source>
</evidence>
<evidence type="ECO:0000256" key="1">
    <source>
        <dbReference type="ARBA" id="ARBA00004141"/>
    </source>
</evidence>
<evidence type="ECO:0000256" key="2">
    <source>
        <dbReference type="ARBA" id="ARBA00009824"/>
    </source>
</evidence>
<dbReference type="InterPro" id="IPR036885">
    <property type="entry name" value="SWIB_MDM2_dom_sf"/>
</dbReference>
<dbReference type="PROSITE" id="PS50829">
    <property type="entry name" value="GYF"/>
    <property type="match status" value="1"/>
</dbReference>
<feature type="compositionally biased region" description="Basic and acidic residues" evidence="10">
    <location>
        <begin position="986"/>
        <end position="1003"/>
    </location>
</feature>
<keyword evidence="6" id="KW-0862">Zinc</keyword>
<dbReference type="Gene3D" id="1.10.245.10">
    <property type="entry name" value="SWIB/MDM2 domain"/>
    <property type="match status" value="1"/>
</dbReference>
<name>A0A8D9CTC8_BRACM</name>
<feature type="domain" description="GYF" evidence="12">
    <location>
        <begin position="473"/>
        <end position="527"/>
    </location>
</feature>
<dbReference type="SMART" id="SM00249">
    <property type="entry name" value="PHD"/>
    <property type="match status" value="1"/>
</dbReference>
<dbReference type="SUPFAM" id="SSF47592">
    <property type="entry name" value="SWIB/MDM2 domain"/>
    <property type="match status" value="1"/>
</dbReference>
<comment type="similarity">
    <text evidence="2">Belongs to the TMCO4 family.</text>
</comment>
<evidence type="ECO:0000313" key="14">
    <source>
        <dbReference type="EMBL" id="CAG7860783.1"/>
    </source>
</evidence>
<dbReference type="CDD" id="cd10567">
    <property type="entry name" value="SWIB-MDM2_like"/>
    <property type="match status" value="1"/>
</dbReference>
<dbReference type="Gene3D" id="3.30.40.10">
    <property type="entry name" value="Zinc/RING finger domain, C3HC4 (zinc finger)"/>
    <property type="match status" value="1"/>
</dbReference>
<evidence type="ECO:0000256" key="5">
    <source>
        <dbReference type="ARBA" id="ARBA00022771"/>
    </source>
</evidence>
<dbReference type="InterPro" id="IPR013083">
    <property type="entry name" value="Znf_RING/FYVE/PHD"/>
</dbReference>
<dbReference type="FunFam" id="3.30.40.10:FF:000303">
    <property type="entry name" value="Zinc finger CCCH domain-containing protein 19"/>
    <property type="match status" value="1"/>
</dbReference>
<dbReference type="InterPro" id="IPR001965">
    <property type="entry name" value="Znf_PHD"/>
</dbReference>
<evidence type="ECO:0000313" key="15">
    <source>
        <dbReference type="Proteomes" id="UP000694005"/>
    </source>
</evidence>
<keyword evidence="8" id="KW-0238">DNA-binding</keyword>
<dbReference type="InterPro" id="IPR011011">
    <property type="entry name" value="Znf_FYVE_PHD"/>
</dbReference>
<gene>
    <name evidence="14" type="ORF">BRAPAZ1V2_A09P12500.2</name>
</gene>
<evidence type="ECO:0000256" key="7">
    <source>
        <dbReference type="ARBA" id="ARBA00022989"/>
    </source>
</evidence>
<feature type="region of interest" description="Disordered" evidence="10">
    <location>
        <begin position="773"/>
        <end position="792"/>
    </location>
</feature>
<evidence type="ECO:0000259" key="12">
    <source>
        <dbReference type="PROSITE" id="PS50829"/>
    </source>
</evidence>
<feature type="compositionally biased region" description="Basic residues" evidence="10">
    <location>
        <begin position="95"/>
        <end position="104"/>
    </location>
</feature>
<protein>
    <recommendedName>
        <fullName evidence="16">GYF domain-containing protein</fullName>
    </recommendedName>
</protein>
<keyword evidence="3 11" id="KW-0812">Transmembrane</keyword>
<evidence type="ECO:0000256" key="10">
    <source>
        <dbReference type="SAM" id="MobiDB-lite"/>
    </source>
</evidence>
<evidence type="ECO:0000259" key="13">
    <source>
        <dbReference type="PROSITE" id="PS51925"/>
    </source>
</evidence>
<dbReference type="Pfam" id="PF02213">
    <property type="entry name" value="GYF"/>
    <property type="match status" value="1"/>
</dbReference>
<dbReference type="InterPro" id="IPR003121">
    <property type="entry name" value="SWIB_MDM2_domain"/>
</dbReference>
<evidence type="ECO:0000256" key="6">
    <source>
        <dbReference type="ARBA" id="ARBA00022833"/>
    </source>
</evidence>
<dbReference type="CDD" id="cd15568">
    <property type="entry name" value="PHD5_NSD"/>
    <property type="match status" value="1"/>
</dbReference>
<reference evidence="14 15" key="1">
    <citation type="submission" date="2021-07" db="EMBL/GenBank/DDBJ databases">
        <authorList>
            <consortium name="Genoscope - CEA"/>
            <person name="William W."/>
        </authorList>
    </citation>
    <scope>NUCLEOTIDE SEQUENCE [LARGE SCALE GENOMIC DNA]</scope>
</reference>
<dbReference type="Proteomes" id="UP000694005">
    <property type="component" value="Chromosome A09"/>
</dbReference>
<evidence type="ECO:0000256" key="8">
    <source>
        <dbReference type="ARBA" id="ARBA00023125"/>
    </source>
</evidence>
<dbReference type="PROSITE" id="PS51925">
    <property type="entry name" value="SWIB_MDM2"/>
    <property type="match status" value="1"/>
</dbReference>
<proteinExistence type="inferred from homology"/>
<keyword evidence="4" id="KW-0479">Metal-binding</keyword>
<dbReference type="InterPro" id="IPR035445">
    <property type="entry name" value="GYF-like_dom_sf"/>
</dbReference>
<dbReference type="GO" id="GO:0016020">
    <property type="term" value="C:membrane"/>
    <property type="evidence" value="ECO:0007669"/>
    <property type="project" value="UniProtKB-SubCell"/>
</dbReference>
<sequence>GLLSLHATTFTSFSNSQFFLSSSPRVTTLYSPPSRSRHFLESMPEIDLMRVVDQSAADVKLAGDYESSPPIEALGCCGGSIDVKLEEEEDSSCVKKTRPRRGRPPRTVGKASPVTSKRREDEDVCFVCFDGGSLVLCDRRGCPKVYHPACVKRSEAFFRSRSKWNCGWHICTACQKDSFYMCYTCPYSVCKRCVRSSEYVLVRENRGFCGICMKTIMLIENAPEANKEKVRVNLRLCLAFVLQCVEHVHFVQVQVDFDDQGSWEYLFKIYWVSLKEKLSLSLDDLTKAKNPWKPSKRRTTSQLHGNDDGVMKLSRAKLRKMEAGKLDSKSCLGDRLAPLTGTAAAWATDELLDFVRFMKNGDVSVLSKYDVQTLVLEYVRRNSIQNASQDSEIVCDPRLMRLFGKERVGHLEMLKILDSHFLDQERSPVTVTETMSFQVDDRLNASEQHQEGESQRPSSAALYNKPIDELDLNMIWLYGDPDGKIHGPFSLMNLRQWSSSGHFPPELRIWRLGEQKNRSILLTDALNGQFHKTGLLQNHSIPKQEETATIANVENRSVAVAKLESRVLDFSPNSVSTDQSVISSSNSVITRGSDASNRSENLFSHTPLDFTHSNEREAVGNKLKIDSPLPGQSPISCSLSLSTFPGNSNCTLPPQQERWNVGHTEADGNTVMKACNQNDAGPSGSGEKQVTATVQSCGQNWNAATPSSASNVWDSNPGLVSFTDNQEIDFLDLFSPTFKFNFASDTTEWQPIVTGPDECDESVSDLLAEVEAMESQKRLPSPTSTYRGPGELTRHSINDSFSPVEGHSPALDVSKATSNLTPSQRYAASALFAIALNQAQISQTKPLGISNTDRGGDNGESEHRLTSCGESVPQDEDLWVHEVSGLLRPVFRCLQIDSSAWHGIEEIAGSSPAKHHMGALIKLLSDDDGSGDMVEKETALAKAAEAMVQGIQQGSVSLEAKKEKHLEYENECREKYSLPEAQTGAADKETESHREDVAKDSAHNPDIVEDGKPVEEAALLSHERKISVLYELLSACLADKHEDKEKCTRSRKGYDARHHVALRLLATWLDIQWIQMEGVETMAACSAMALQKSGDKEEESLSPESEWDKWKRGGIVGVAALTGGTLMAITGGLAAPAIAAGFGALAPTLGTLVPVIGASGFAAAASAAGTVTGSVAVAASFGAAGAGLAGAKMARRTGEIEEFEFKAIGENHNQGRLAVEILVAGFVFKEEDFVKPWEGLTSNLERYTVIWESKNIIAVSTAIQDWLTSRVAMELMRQGAMYTVLSSLLAAMAWPATILVAADFIDSKWSIAIDRSDKAGRLLAEALRKGLQGNRPVTLVGFSLGARVVFKCLQALTETEKNAEIVERVVLLGAPISINNENWRDVRKMVAGRFINVYATNDWTLGVAFRASLLAQGLAGIQPVCIPGIEDVDVTDMVEGHSSYLWKTQQILERLELDNSYPVFRNTL</sequence>
<dbReference type="PROSITE" id="PS01359">
    <property type="entry name" value="ZF_PHD_1"/>
    <property type="match status" value="1"/>
</dbReference>
<dbReference type="SUPFAM" id="SSF53474">
    <property type="entry name" value="alpha/beta-Hydrolases"/>
    <property type="match status" value="1"/>
</dbReference>
<dbReference type="InterPro" id="IPR003169">
    <property type="entry name" value="GYF"/>
</dbReference>
<evidence type="ECO:0000256" key="3">
    <source>
        <dbReference type="ARBA" id="ARBA00022692"/>
    </source>
</evidence>
<feature type="non-terminal residue" evidence="14">
    <location>
        <position position="1"/>
    </location>
</feature>
<keyword evidence="7 11" id="KW-1133">Transmembrane helix</keyword>
<dbReference type="SUPFAM" id="SSF57903">
    <property type="entry name" value="FYVE/PHD zinc finger"/>
    <property type="match status" value="1"/>
</dbReference>
<keyword evidence="9 11" id="KW-0472">Membrane</keyword>
<dbReference type="PANTHER" id="PTHR17920:SF12">
    <property type="entry name" value="TRANSMEMBRANE_COILED-COIL PROTEIN (DUF726)"/>
    <property type="match status" value="1"/>
</dbReference>
<feature type="domain" description="DM2" evidence="13">
    <location>
        <begin position="340"/>
        <end position="423"/>
    </location>
</feature>
<dbReference type="Pfam" id="PF02201">
    <property type="entry name" value="SWIB"/>
    <property type="match status" value="1"/>
</dbReference>
<feature type="region of interest" description="Disordered" evidence="10">
    <location>
        <begin position="977"/>
        <end position="1009"/>
    </location>
</feature>
<dbReference type="Gramene" id="A09p12500.2_BraZ1">
    <property type="protein sequence ID" value="A09p12500.2_BraZ1.CDS"/>
    <property type="gene ID" value="A09g12500.2_BraZ1"/>
</dbReference>
<feature type="region of interest" description="Disordered" evidence="10">
    <location>
        <begin position="846"/>
        <end position="869"/>
    </location>
</feature>
<accession>A0A8D9CTC8</accession>
<dbReference type="CDD" id="cd00072">
    <property type="entry name" value="GYF"/>
    <property type="match status" value="1"/>
</dbReference>
<dbReference type="SUPFAM" id="SSF55277">
    <property type="entry name" value="GYF domain"/>
    <property type="match status" value="1"/>
</dbReference>
<dbReference type="InterPro" id="IPR019786">
    <property type="entry name" value="Zinc_finger_PHD-type_CS"/>
</dbReference>
<dbReference type="Gene3D" id="3.40.50.1820">
    <property type="entry name" value="alpha/beta hydrolase"/>
    <property type="match status" value="1"/>
</dbReference>
<evidence type="ECO:0000256" key="4">
    <source>
        <dbReference type="ARBA" id="ARBA00022723"/>
    </source>
</evidence>
<dbReference type="InterPro" id="IPR007941">
    <property type="entry name" value="DUF726"/>
</dbReference>
<keyword evidence="5" id="KW-0863">Zinc-finger</keyword>
<evidence type="ECO:0000256" key="9">
    <source>
        <dbReference type="ARBA" id="ARBA00023136"/>
    </source>
</evidence>
<feature type="compositionally biased region" description="Basic and acidic residues" evidence="10">
    <location>
        <begin position="854"/>
        <end position="865"/>
    </location>
</feature>
<organism evidence="14 15">
    <name type="scientific">Brassica campestris</name>
    <name type="common">Field mustard</name>
    <dbReference type="NCBI Taxonomy" id="3711"/>
    <lineage>
        <taxon>Eukaryota</taxon>
        <taxon>Viridiplantae</taxon>
        <taxon>Streptophyta</taxon>
        <taxon>Embryophyta</taxon>
        <taxon>Tracheophyta</taxon>
        <taxon>Spermatophyta</taxon>
        <taxon>Magnoliopsida</taxon>
        <taxon>eudicotyledons</taxon>
        <taxon>Gunneridae</taxon>
        <taxon>Pentapetalae</taxon>
        <taxon>rosids</taxon>
        <taxon>malvids</taxon>
        <taxon>Brassicales</taxon>
        <taxon>Brassicaceae</taxon>
        <taxon>Brassiceae</taxon>
        <taxon>Brassica</taxon>
    </lineage>
</organism>
<dbReference type="InterPro" id="IPR029058">
    <property type="entry name" value="AB_hydrolase_fold"/>
</dbReference>